<dbReference type="Proteomes" id="UP000315112">
    <property type="component" value="Unassembled WGS sequence"/>
</dbReference>
<reference evidence="2 5" key="3">
    <citation type="submission" date="2019-12" db="EMBL/GenBank/DDBJ databases">
        <title>Draft Genome Sequences of Six Type Strains of the Genus Massilia.</title>
        <authorList>
            <person name="Miess H."/>
            <person name="Frediansyah A."/>
            <person name="Goeker M."/>
            <person name="Gross H."/>
        </authorList>
    </citation>
    <scope>NUCLEOTIDE SEQUENCE [LARGE SCALE GENOMIC DNA]</scope>
    <source>
        <strain evidence="2 5">DSM 26639</strain>
    </source>
</reference>
<dbReference type="Proteomes" id="UP000437862">
    <property type="component" value="Chromosome"/>
</dbReference>
<dbReference type="Gene3D" id="3.30.460.10">
    <property type="entry name" value="Beta Polymerase, domain 2"/>
    <property type="match status" value="1"/>
</dbReference>
<proteinExistence type="predicted"/>
<protein>
    <submittedName>
        <fullName evidence="2">Nucleotidyltransferase domain-containing protein</fullName>
    </submittedName>
    <submittedName>
        <fullName evidence="3">Nucleotidyltransferase-like protein</fullName>
    </submittedName>
</protein>
<dbReference type="SUPFAM" id="SSF81301">
    <property type="entry name" value="Nucleotidyltransferase"/>
    <property type="match status" value="1"/>
</dbReference>
<dbReference type="InterPro" id="IPR002934">
    <property type="entry name" value="Polymerase_NTP_transf_dom"/>
</dbReference>
<dbReference type="GO" id="GO:0016779">
    <property type="term" value="F:nucleotidyltransferase activity"/>
    <property type="evidence" value="ECO:0007669"/>
    <property type="project" value="InterPro"/>
</dbReference>
<reference evidence="3 4" key="1">
    <citation type="journal article" date="2015" name="Stand. Genomic Sci.">
        <title>Genomic Encyclopedia of Bacterial and Archaeal Type Strains, Phase III: the genomes of soil and plant-associated and newly described type strains.</title>
        <authorList>
            <person name="Whitman W.B."/>
            <person name="Woyke T."/>
            <person name="Klenk H.P."/>
            <person name="Zhou Y."/>
            <person name="Lilburn T.G."/>
            <person name="Beck B.J."/>
            <person name="De Vos P."/>
            <person name="Vandamme P."/>
            <person name="Eisen J.A."/>
            <person name="Garrity G."/>
            <person name="Hugenholtz P."/>
            <person name="Kyrpides N.C."/>
        </authorList>
    </citation>
    <scope>NUCLEOTIDE SEQUENCE [LARGE SCALE GENOMIC DNA]</scope>
    <source>
        <strain evidence="3 4">CGMCC 1.10685</strain>
    </source>
</reference>
<feature type="domain" description="Polymerase nucleotidyl transferase" evidence="1">
    <location>
        <begin position="24"/>
        <end position="53"/>
    </location>
</feature>
<keyword evidence="3" id="KW-0808">Transferase</keyword>
<gene>
    <name evidence="2" type="ORF">GO485_11975</name>
    <name evidence="3" type="ORF">IP92_01995</name>
</gene>
<organism evidence="3 4">
    <name type="scientific">Pseudoduganella flava</name>
    <dbReference type="NCBI Taxonomy" id="871742"/>
    <lineage>
        <taxon>Bacteria</taxon>
        <taxon>Pseudomonadati</taxon>
        <taxon>Pseudomonadota</taxon>
        <taxon>Betaproteobacteria</taxon>
        <taxon>Burkholderiales</taxon>
        <taxon>Oxalobacteraceae</taxon>
        <taxon>Telluria group</taxon>
        <taxon>Pseudoduganella</taxon>
    </lineage>
</organism>
<dbReference type="EMBL" id="VLKW01000003">
    <property type="protein sequence ID" value="TWI48603.1"/>
    <property type="molecule type" value="Genomic_DNA"/>
</dbReference>
<dbReference type="AlphaFoldDB" id="A0A562PW50"/>
<dbReference type="OrthoDB" id="8706638at2"/>
<dbReference type="InterPro" id="IPR043519">
    <property type="entry name" value="NT_sf"/>
</dbReference>
<dbReference type="EMBL" id="CP046904">
    <property type="protein sequence ID" value="QGZ39693.1"/>
    <property type="molecule type" value="Genomic_DNA"/>
</dbReference>
<dbReference type="Pfam" id="PF01909">
    <property type="entry name" value="NTP_transf_2"/>
    <property type="match status" value="1"/>
</dbReference>
<evidence type="ECO:0000313" key="4">
    <source>
        <dbReference type="Proteomes" id="UP000315112"/>
    </source>
</evidence>
<dbReference type="RefSeq" id="WP_145874383.1">
    <property type="nucleotide sequence ID" value="NZ_CP046904.1"/>
</dbReference>
<name>A0A562PW50_9BURK</name>
<accession>A0A562PW50</accession>
<evidence type="ECO:0000259" key="1">
    <source>
        <dbReference type="Pfam" id="PF01909"/>
    </source>
</evidence>
<evidence type="ECO:0000313" key="3">
    <source>
        <dbReference type="EMBL" id="TWI48603.1"/>
    </source>
</evidence>
<reference evidence="3" key="2">
    <citation type="submission" date="2019-07" db="EMBL/GenBank/DDBJ databases">
        <authorList>
            <person name="Whitman W."/>
            <person name="Huntemann M."/>
            <person name="Clum A."/>
            <person name="Pillay M."/>
            <person name="Palaniappan K."/>
            <person name="Varghese N."/>
            <person name="Mikhailova N."/>
            <person name="Stamatis D."/>
            <person name="Reddy T."/>
            <person name="Daum C."/>
            <person name="Shapiro N."/>
            <person name="Ivanova N."/>
            <person name="Kyrpides N."/>
            <person name="Woyke T."/>
        </authorList>
    </citation>
    <scope>NUCLEOTIDE SEQUENCE</scope>
    <source>
        <strain evidence="3">CGMCC 1.10685</strain>
    </source>
</reference>
<keyword evidence="5" id="KW-1185">Reference proteome</keyword>
<evidence type="ECO:0000313" key="5">
    <source>
        <dbReference type="Proteomes" id="UP000437862"/>
    </source>
</evidence>
<evidence type="ECO:0000313" key="2">
    <source>
        <dbReference type="EMBL" id="QGZ39693.1"/>
    </source>
</evidence>
<dbReference type="CDD" id="cd05403">
    <property type="entry name" value="NT_KNTase_like"/>
    <property type="match status" value="1"/>
</dbReference>
<sequence length="268" mass="28439">MHIDAARQLVLQTLMPRWPHARVAIIGGSIARGEATASSDIDLLVLFDHVEYAWRETLRIATPQAARTVELFVHDPATFDWFCRESDRPNGRMPLACMVLDGVNVLPDSAAAAWLRDHARTLLAQGPAPLSAAALASGRYEITTLLEDLVDCTATDETLAIAAKLYDALAHFALRAGGAWTGTGKHLARRLRARAPELAATLAAALAAIGTDPARGKVLFEAAAAAALAPHGGALLAGHRLDAPPGWRSAGIAFPPPAPHTELHMDES</sequence>